<comment type="similarity">
    <text evidence="1">Belongs to the SWEET sugar transporter family.</text>
</comment>
<dbReference type="GO" id="GO:0016020">
    <property type="term" value="C:membrane"/>
    <property type="evidence" value="ECO:0007669"/>
    <property type="project" value="InterPro"/>
</dbReference>
<organism evidence="3 4">
    <name type="scientific">Arabidopsis suecica</name>
    <name type="common">Swedish thale-cress</name>
    <name type="synonym">Cardaminopsis suecica</name>
    <dbReference type="NCBI Taxonomy" id="45249"/>
    <lineage>
        <taxon>Eukaryota</taxon>
        <taxon>Viridiplantae</taxon>
        <taxon>Streptophyta</taxon>
        <taxon>Embryophyta</taxon>
        <taxon>Tracheophyta</taxon>
        <taxon>Spermatophyta</taxon>
        <taxon>Magnoliopsida</taxon>
        <taxon>eudicotyledons</taxon>
        <taxon>Gunneridae</taxon>
        <taxon>Pentapetalae</taxon>
        <taxon>rosids</taxon>
        <taxon>malvids</taxon>
        <taxon>Brassicales</taxon>
        <taxon>Brassicaceae</taxon>
        <taxon>Camelineae</taxon>
        <taxon>Arabidopsis</taxon>
    </lineage>
</organism>
<dbReference type="Pfam" id="PF03083">
    <property type="entry name" value="MtN3_slv"/>
    <property type="match status" value="1"/>
</dbReference>
<feature type="transmembrane region" description="Helical" evidence="1">
    <location>
        <begin position="12"/>
        <end position="32"/>
    </location>
</feature>
<feature type="transmembrane region" description="Helical" evidence="1">
    <location>
        <begin position="195"/>
        <end position="216"/>
    </location>
</feature>
<proteinExistence type="inferred from homology"/>
<evidence type="ECO:0000313" key="4">
    <source>
        <dbReference type="Proteomes" id="UP000694251"/>
    </source>
</evidence>
<comment type="function">
    <text evidence="1">Mediates both low-affinity uptake and efflux of sugar across the membrane.</text>
</comment>
<dbReference type="Pfam" id="PF03168">
    <property type="entry name" value="LEA_2"/>
    <property type="match status" value="1"/>
</dbReference>
<accession>A0A8T1YKF3</accession>
<evidence type="ECO:0000259" key="2">
    <source>
        <dbReference type="Pfam" id="PF03168"/>
    </source>
</evidence>
<dbReference type="Proteomes" id="UP000694251">
    <property type="component" value="Chromosome 12"/>
</dbReference>
<reference evidence="3 4" key="1">
    <citation type="submission" date="2020-12" db="EMBL/GenBank/DDBJ databases">
        <title>Concerted genomic and epigenomic changes stabilize Arabidopsis allopolyploids.</title>
        <authorList>
            <person name="Chen Z."/>
        </authorList>
    </citation>
    <scope>NUCLEOTIDE SEQUENCE [LARGE SCALE GENOMIC DNA]</scope>
    <source>
        <strain evidence="3">As9502</strain>
        <tissue evidence="3">Leaf</tissue>
    </source>
</reference>
<dbReference type="EMBL" id="JAEFBJ010000012">
    <property type="protein sequence ID" value="KAG7546395.1"/>
    <property type="molecule type" value="Genomic_DNA"/>
</dbReference>
<gene>
    <name evidence="3" type="ORF">ISN44_As12g017600</name>
</gene>
<dbReference type="AlphaFoldDB" id="A0A8T1YKF3"/>
<protein>
    <recommendedName>
        <fullName evidence="1">Bidirectional sugar transporter SWEET</fullName>
    </recommendedName>
</protein>
<comment type="caution">
    <text evidence="1">Lacks conserved residue(s) required for the propagation of feature annotation.</text>
</comment>
<sequence length="329" mass="35653">MSKSCSNLASCAVATLFIVFLIIAALTVYLTVFRPRDPEISVTNVKVPSFSVANSSVSFTFSQFSAVRNPNRAAFSHYNNIIQLFYYGNRIGYTFVPAGEIQSGRTKRMLATFSVQSFPLAVASNSQISAAEFQNFGSGLAEDRSGSTVEIESKLEMAGRVRVLGLFTHRIAAKCNCRIAISTSDGSIVASKKRLVIIVALIAEVVSIAAFATLTLSLVNSMGLRRFVIGDACCVCNILMYISPVSVLMKVVRTKSVEHMSFLVVFAMFANATVWTVVSLLPVDPIMFVSFVLCTLLGLVQESSCVCRVLPIHPEDYCGEKGTKAITVV</sequence>
<keyword evidence="1" id="KW-0813">Transport</keyword>
<dbReference type="InterPro" id="IPR055301">
    <property type="entry name" value="Lea14-like_2"/>
</dbReference>
<keyword evidence="4" id="KW-1185">Reference proteome</keyword>
<feature type="transmembrane region" description="Helical" evidence="1">
    <location>
        <begin position="260"/>
        <end position="277"/>
    </location>
</feature>
<comment type="caution">
    <text evidence="3">The sequence shown here is derived from an EMBL/GenBank/DDBJ whole genome shotgun (WGS) entry which is preliminary data.</text>
</comment>
<keyword evidence="1" id="KW-0812">Transmembrane</keyword>
<keyword evidence="1" id="KW-0472">Membrane</keyword>
<keyword evidence="1" id="KW-1133">Transmembrane helix</keyword>
<dbReference type="InterPro" id="IPR004864">
    <property type="entry name" value="LEA_2"/>
</dbReference>
<dbReference type="OrthoDB" id="685087at2759"/>
<dbReference type="PANTHER" id="PTHR31852">
    <property type="entry name" value="LATE EMBRYOGENESIS ABUNDANT (LEA) HYDROXYPROLINE-RICH GLYCOPROTEIN FAMILY"/>
    <property type="match status" value="1"/>
</dbReference>
<feature type="domain" description="Late embryogenesis abundant protein LEA-2 subgroup" evidence="2">
    <location>
        <begin position="66"/>
        <end position="177"/>
    </location>
</feature>
<evidence type="ECO:0000313" key="3">
    <source>
        <dbReference type="EMBL" id="KAG7546395.1"/>
    </source>
</evidence>
<feature type="transmembrane region" description="Helical" evidence="1">
    <location>
        <begin position="228"/>
        <end position="248"/>
    </location>
</feature>
<keyword evidence="1" id="KW-0762">Sugar transport</keyword>
<dbReference type="InterPro" id="IPR004316">
    <property type="entry name" value="SWEET_rpt"/>
</dbReference>
<evidence type="ECO:0000256" key="1">
    <source>
        <dbReference type="RuleBase" id="RU910715"/>
    </source>
</evidence>
<name>A0A8T1YKF3_ARASU</name>